<feature type="region of interest" description="Disordered" evidence="1">
    <location>
        <begin position="77"/>
        <end position="108"/>
    </location>
</feature>
<dbReference type="RefSeq" id="WP_126538493.1">
    <property type="nucleotide sequence ID" value="NZ_BSPM01000009.1"/>
</dbReference>
<feature type="domain" description="YjiS-like" evidence="2">
    <location>
        <begin position="35"/>
        <end position="67"/>
    </location>
</feature>
<evidence type="ECO:0000313" key="4">
    <source>
        <dbReference type="Proteomes" id="UP000294547"/>
    </source>
</evidence>
<dbReference type="Pfam" id="PF06568">
    <property type="entry name" value="YjiS-like"/>
    <property type="match status" value="1"/>
</dbReference>
<dbReference type="EMBL" id="SNXY01000009">
    <property type="protein sequence ID" value="TDP83498.1"/>
    <property type="molecule type" value="Genomic_DNA"/>
</dbReference>
<sequence>MTLILDRTPAARSGLAVLVGRAADAVAGFAAAAARVVAAEVDRRRTMRLLECDDHVLRDIGLSRSDVVSALLTPAGEKASDRLAEARDTRRGFERAQAREARRAARSS</sequence>
<proteinExistence type="predicted"/>
<dbReference type="Proteomes" id="UP000294547">
    <property type="component" value="Unassembled WGS sequence"/>
</dbReference>
<keyword evidence="4" id="KW-1185">Reference proteome</keyword>
<evidence type="ECO:0000259" key="2">
    <source>
        <dbReference type="Pfam" id="PF06568"/>
    </source>
</evidence>
<reference evidence="3 4" key="1">
    <citation type="submission" date="2019-03" db="EMBL/GenBank/DDBJ databases">
        <title>Genomic Encyclopedia of Type Strains, Phase IV (KMG-IV): sequencing the most valuable type-strain genomes for metagenomic binning, comparative biology and taxonomic classification.</title>
        <authorList>
            <person name="Goeker M."/>
        </authorList>
    </citation>
    <scope>NUCLEOTIDE SEQUENCE [LARGE SCALE GENOMIC DNA]</scope>
    <source>
        <strain evidence="3 4">DSM 102969</strain>
    </source>
</reference>
<evidence type="ECO:0000313" key="3">
    <source>
        <dbReference type="EMBL" id="TDP83498.1"/>
    </source>
</evidence>
<dbReference type="OrthoDB" id="7861975at2"/>
<evidence type="ECO:0000256" key="1">
    <source>
        <dbReference type="SAM" id="MobiDB-lite"/>
    </source>
</evidence>
<protein>
    <submittedName>
        <fullName evidence="3">Uncharacterized protein DUF1127</fullName>
    </submittedName>
</protein>
<feature type="compositionally biased region" description="Basic and acidic residues" evidence="1">
    <location>
        <begin position="78"/>
        <end position="108"/>
    </location>
</feature>
<comment type="caution">
    <text evidence="3">The sequence shown here is derived from an EMBL/GenBank/DDBJ whole genome shotgun (WGS) entry which is preliminary data.</text>
</comment>
<dbReference type="AlphaFoldDB" id="A0A4V3CVR0"/>
<name>A0A4V3CVR0_9HYPH</name>
<gene>
    <name evidence="3" type="ORF">EDD54_3460</name>
</gene>
<accession>A0A4V3CVR0</accession>
<dbReference type="InterPro" id="IPR009506">
    <property type="entry name" value="YjiS-like"/>
</dbReference>
<organism evidence="3 4">
    <name type="scientific">Oharaeibacter diazotrophicus</name>
    <dbReference type="NCBI Taxonomy" id="1920512"/>
    <lineage>
        <taxon>Bacteria</taxon>
        <taxon>Pseudomonadati</taxon>
        <taxon>Pseudomonadota</taxon>
        <taxon>Alphaproteobacteria</taxon>
        <taxon>Hyphomicrobiales</taxon>
        <taxon>Pleomorphomonadaceae</taxon>
        <taxon>Oharaeibacter</taxon>
    </lineage>
</organism>